<dbReference type="EMBL" id="UINC01001494">
    <property type="protein sequence ID" value="SUZ82174.1"/>
    <property type="molecule type" value="Genomic_DNA"/>
</dbReference>
<reference evidence="2" key="1">
    <citation type="submission" date="2018-05" db="EMBL/GenBank/DDBJ databases">
        <authorList>
            <person name="Lanie J.A."/>
            <person name="Ng W.-L."/>
            <person name="Kazmierczak K.M."/>
            <person name="Andrzejewski T.M."/>
            <person name="Davidsen T.M."/>
            <person name="Wayne K.J."/>
            <person name="Tettelin H."/>
            <person name="Glass J.I."/>
            <person name="Rusch D."/>
            <person name="Podicherti R."/>
            <person name="Tsui H.-C.T."/>
            <person name="Winkler M.E."/>
        </authorList>
    </citation>
    <scope>NUCLEOTIDE SEQUENCE</scope>
</reference>
<evidence type="ECO:0000313" key="2">
    <source>
        <dbReference type="EMBL" id="SUZ82174.1"/>
    </source>
</evidence>
<dbReference type="GO" id="GO:0006508">
    <property type="term" value="P:proteolysis"/>
    <property type="evidence" value="ECO:0007669"/>
    <property type="project" value="InterPro"/>
</dbReference>
<sequence>MSRVRSSLCKVAAAVLLTGCADTGAPFNDSITESNLSDDLYYLASPEMRGRLVGSPEIATASEWIADRFGTLGLEPAGDDGSYYQDFDLAWFSLDVPNLLRVTGSGGARQPGDGWTPINFSASTSAAGLVAFAGFGIVEPRLGYDDYQDEDVRGKFVLVLEREPGVTDPSSPFDGLVTAEASRTWRKALSAQERGAIGILFVRDVHNRPEIEDWQQAHASSWPEEPRRVERFLLGAWVEDITIPAAQISVELAEVLVSGSGSTLEELSMASEEAGEGLGVIALPGAEVSLTVNVERHTITGRNVLAMVEGSDPDLRDEVVIIGAHHDHDGTDGETIFPGADDDGSGTVGVMGVAGAYARAIEAGERPRRSVIFAVWDAEERGLLGAWYYTLRPLFPLQSTVAKLNLDMIGRHQEVPEDGAGRFRGLEVQSAESNSNATNILGYSRTPDLAGQIEAANTFGLELKMRYDNNESNLLRRSDHWPFLQNGVPAVWFHTGLHPDYHRAGDTPDRIEYEKMTRIVRLVHQTSWNVAQGDARPSLQEMGSRPRS</sequence>
<dbReference type="GO" id="GO:0008235">
    <property type="term" value="F:metalloexopeptidase activity"/>
    <property type="evidence" value="ECO:0007669"/>
    <property type="project" value="InterPro"/>
</dbReference>
<dbReference type="PANTHER" id="PTHR12147:SF26">
    <property type="entry name" value="PEPTIDASE M28 DOMAIN-CONTAINING PROTEIN"/>
    <property type="match status" value="1"/>
</dbReference>
<dbReference type="SUPFAM" id="SSF52025">
    <property type="entry name" value="PA domain"/>
    <property type="match status" value="1"/>
</dbReference>
<evidence type="ECO:0000259" key="1">
    <source>
        <dbReference type="Pfam" id="PF04389"/>
    </source>
</evidence>
<dbReference type="Gene3D" id="3.50.30.30">
    <property type="match status" value="1"/>
</dbReference>
<dbReference type="InterPro" id="IPR045175">
    <property type="entry name" value="M28_fam"/>
</dbReference>
<organism evidence="2">
    <name type="scientific">marine metagenome</name>
    <dbReference type="NCBI Taxonomy" id="408172"/>
    <lineage>
        <taxon>unclassified sequences</taxon>
        <taxon>metagenomes</taxon>
        <taxon>ecological metagenomes</taxon>
    </lineage>
</organism>
<dbReference type="AlphaFoldDB" id="A0A381QT83"/>
<gene>
    <name evidence="2" type="ORF">METZ01_LOCUS35028</name>
</gene>
<protein>
    <recommendedName>
        <fullName evidence="1">Peptidase M28 domain-containing protein</fullName>
    </recommendedName>
</protein>
<dbReference type="InterPro" id="IPR007484">
    <property type="entry name" value="Peptidase_M28"/>
</dbReference>
<dbReference type="SUPFAM" id="SSF53187">
    <property type="entry name" value="Zn-dependent exopeptidases"/>
    <property type="match status" value="1"/>
</dbReference>
<name>A0A381QT83_9ZZZZ</name>
<feature type="domain" description="Peptidase M28" evidence="1">
    <location>
        <begin position="303"/>
        <end position="525"/>
    </location>
</feature>
<dbReference type="PANTHER" id="PTHR12147">
    <property type="entry name" value="METALLOPEPTIDASE M28 FAMILY MEMBER"/>
    <property type="match status" value="1"/>
</dbReference>
<dbReference type="Pfam" id="PF04389">
    <property type="entry name" value="Peptidase_M28"/>
    <property type="match status" value="1"/>
</dbReference>
<dbReference type="Gene3D" id="3.40.630.10">
    <property type="entry name" value="Zn peptidases"/>
    <property type="match status" value="2"/>
</dbReference>
<accession>A0A381QT83</accession>
<dbReference type="InterPro" id="IPR046450">
    <property type="entry name" value="PA_dom_sf"/>
</dbReference>
<proteinExistence type="predicted"/>